<dbReference type="RefSeq" id="WP_017128077.1">
    <property type="nucleotide sequence ID" value="NZ_JACAOK010000016.1"/>
</dbReference>
<gene>
    <name evidence="2" type="ORF">HX845_20490</name>
</gene>
<evidence type="ECO:0000313" key="3">
    <source>
        <dbReference type="Proteomes" id="UP000517547"/>
    </source>
</evidence>
<dbReference type="SUPFAM" id="SSF47336">
    <property type="entry name" value="ACP-like"/>
    <property type="match status" value="1"/>
</dbReference>
<dbReference type="Proteomes" id="UP000517547">
    <property type="component" value="Unassembled WGS sequence"/>
</dbReference>
<dbReference type="Pfam" id="PF00550">
    <property type="entry name" value="PP-binding"/>
    <property type="match status" value="1"/>
</dbReference>
<sequence>MTYLTPGYCDDFIEQQVMVLLADYFQVARRRILFELRLVEDLYVDSMNIVEMAVLLNEAFDIELPESGVARWRTVADVCRLVGITRQQRLTREMADIT</sequence>
<dbReference type="GeneID" id="57661219"/>
<organism evidence="2 3">
    <name type="scientific">Pseudomonas gingeri</name>
    <dbReference type="NCBI Taxonomy" id="117681"/>
    <lineage>
        <taxon>Bacteria</taxon>
        <taxon>Pseudomonadati</taxon>
        <taxon>Pseudomonadota</taxon>
        <taxon>Gammaproteobacteria</taxon>
        <taxon>Pseudomonadales</taxon>
        <taxon>Pseudomonadaceae</taxon>
        <taxon>Pseudomonas</taxon>
    </lineage>
</organism>
<feature type="domain" description="Carrier" evidence="1">
    <location>
        <begin position="11"/>
        <end position="86"/>
    </location>
</feature>
<dbReference type="InterPro" id="IPR009081">
    <property type="entry name" value="PP-bd_ACP"/>
</dbReference>
<evidence type="ECO:0000259" key="1">
    <source>
        <dbReference type="PROSITE" id="PS50075"/>
    </source>
</evidence>
<comment type="caution">
    <text evidence="2">The sequence shown here is derived from an EMBL/GenBank/DDBJ whole genome shotgun (WGS) entry which is preliminary data.</text>
</comment>
<protein>
    <submittedName>
        <fullName evidence="2">Acyl carrier protein</fullName>
    </submittedName>
</protein>
<dbReference type="InterPro" id="IPR036736">
    <property type="entry name" value="ACP-like_sf"/>
</dbReference>
<dbReference type="Gene3D" id="1.10.1200.10">
    <property type="entry name" value="ACP-like"/>
    <property type="match status" value="1"/>
</dbReference>
<dbReference type="EMBL" id="JACAQE010000007">
    <property type="protein sequence ID" value="NWC16051.1"/>
    <property type="molecule type" value="Genomic_DNA"/>
</dbReference>
<accession>A0A7Y7Y1K8</accession>
<dbReference type="PROSITE" id="PS50075">
    <property type="entry name" value="CARRIER"/>
    <property type="match status" value="1"/>
</dbReference>
<evidence type="ECO:0000313" key="2">
    <source>
        <dbReference type="EMBL" id="NWC16051.1"/>
    </source>
</evidence>
<reference evidence="2 3" key="1">
    <citation type="submission" date="2020-04" db="EMBL/GenBank/DDBJ databases">
        <title>Molecular characterization of pseudomonads from Agaricus bisporus reveal novel blotch 2 pathogens in Western Europe.</title>
        <authorList>
            <person name="Taparia T."/>
            <person name="Krijger M."/>
            <person name="Haynes E."/>
            <person name="Elpinstone J.G."/>
            <person name="Noble R."/>
            <person name="Van Der Wolf J."/>
        </authorList>
    </citation>
    <scope>NUCLEOTIDE SEQUENCE [LARGE SCALE GENOMIC DNA]</scope>
    <source>
        <strain evidence="2 3">IPO3738</strain>
    </source>
</reference>
<proteinExistence type="predicted"/>
<dbReference type="AlphaFoldDB" id="A0A7Y7Y1K8"/>
<name>A0A7Y7Y1K8_9PSED</name>